<reference evidence="6 7" key="1">
    <citation type="submission" date="2015-01" db="EMBL/GenBank/DDBJ databases">
        <title>Draft genome sequence of Leucobacter komagatae strain VKM ST2845.</title>
        <authorList>
            <person name="Karlyshev A.V."/>
            <person name="Kudryashova E.B."/>
        </authorList>
    </citation>
    <scope>NUCLEOTIDE SEQUENCE [LARGE SCALE GENOMIC DNA]</scope>
    <source>
        <strain evidence="6 7">VKM ST2845</strain>
    </source>
</reference>
<dbReference type="SUPFAM" id="SSF52540">
    <property type="entry name" value="P-loop containing nucleoside triphosphate hydrolases"/>
    <property type="match status" value="1"/>
</dbReference>
<feature type="domain" description="ABC transporter" evidence="5">
    <location>
        <begin position="5"/>
        <end position="253"/>
    </location>
</feature>
<dbReference type="SMART" id="SM00382">
    <property type="entry name" value="AAA"/>
    <property type="match status" value="1"/>
</dbReference>
<dbReference type="CDD" id="cd03257">
    <property type="entry name" value="ABC_NikE_OppD_transporters"/>
    <property type="match status" value="1"/>
</dbReference>
<dbReference type="RefSeq" id="WP_042543343.1">
    <property type="nucleotide sequence ID" value="NZ_JXSQ01000004.1"/>
</dbReference>
<evidence type="ECO:0000313" key="6">
    <source>
        <dbReference type="EMBL" id="KIP53187.1"/>
    </source>
</evidence>
<name>A0A0D0IQ81_9MICO</name>
<evidence type="ECO:0000313" key="7">
    <source>
        <dbReference type="Proteomes" id="UP000032120"/>
    </source>
</evidence>
<proteinExistence type="inferred from homology"/>
<keyword evidence="7" id="KW-1185">Reference proteome</keyword>
<dbReference type="Gene3D" id="3.40.50.300">
    <property type="entry name" value="P-loop containing nucleotide triphosphate hydrolases"/>
    <property type="match status" value="1"/>
</dbReference>
<dbReference type="InterPro" id="IPR017871">
    <property type="entry name" value="ABC_transporter-like_CS"/>
</dbReference>
<dbReference type="PROSITE" id="PS50893">
    <property type="entry name" value="ABC_TRANSPORTER_2"/>
    <property type="match status" value="1"/>
</dbReference>
<dbReference type="Proteomes" id="UP000032120">
    <property type="component" value="Unassembled WGS sequence"/>
</dbReference>
<keyword evidence="4 6" id="KW-0067">ATP-binding</keyword>
<evidence type="ECO:0000256" key="3">
    <source>
        <dbReference type="ARBA" id="ARBA00022741"/>
    </source>
</evidence>
<organism evidence="6 7">
    <name type="scientific">Leucobacter komagatae</name>
    <dbReference type="NCBI Taxonomy" id="55969"/>
    <lineage>
        <taxon>Bacteria</taxon>
        <taxon>Bacillati</taxon>
        <taxon>Actinomycetota</taxon>
        <taxon>Actinomycetes</taxon>
        <taxon>Micrococcales</taxon>
        <taxon>Microbacteriaceae</taxon>
        <taxon>Leucobacter</taxon>
    </lineage>
</organism>
<gene>
    <name evidence="6" type="ORF">SD72_05080</name>
</gene>
<dbReference type="Pfam" id="PF00005">
    <property type="entry name" value="ABC_tran"/>
    <property type="match status" value="1"/>
</dbReference>
<evidence type="ECO:0000256" key="1">
    <source>
        <dbReference type="ARBA" id="ARBA00005417"/>
    </source>
</evidence>
<dbReference type="InterPro" id="IPR027417">
    <property type="entry name" value="P-loop_NTPase"/>
</dbReference>
<dbReference type="InterPro" id="IPR003593">
    <property type="entry name" value="AAA+_ATPase"/>
</dbReference>
<sequence>MSNRLSFESLSITYGHGASLFTAVENVDLTLEAGEVLGLVGESGSGKSTIARAAVGLAEPSAGRIMLGETEISHARGDQLRERRRVQMIFQDPQSCFNPRRTIGQSIDEALISAHRREGTSAPQARARRDEIANLLRAVALPPETAQRMPAQLSGGQRQRVAVARAISAKPAVILADEITSALDVSVQGSVLNLLKELQRELGFSMLFISHNLAVVRLVCDRVAVMRSGSLVEVGDTLDVMHQPQHEYTKELIAAVPSL</sequence>
<keyword evidence="2" id="KW-0813">Transport</keyword>
<dbReference type="PROSITE" id="PS00211">
    <property type="entry name" value="ABC_TRANSPORTER_1"/>
    <property type="match status" value="1"/>
</dbReference>
<accession>A0A0D0IQ81</accession>
<evidence type="ECO:0000259" key="5">
    <source>
        <dbReference type="PROSITE" id="PS50893"/>
    </source>
</evidence>
<comment type="caution">
    <text evidence="6">The sequence shown here is derived from an EMBL/GenBank/DDBJ whole genome shotgun (WGS) entry which is preliminary data.</text>
</comment>
<dbReference type="EMBL" id="JXSQ01000004">
    <property type="protein sequence ID" value="KIP53187.1"/>
    <property type="molecule type" value="Genomic_DNA"/>
</dbReference>
<dbReference type="OrthoDB" id="3677453at2"/>
<protein>
    <submittedName>
        <fullName evidence="6">ABC transporter ATP-binding protein</fullName>
    </submittedName>
</protein>
<dbReference type="InterPro" id="IPR003439">
    <property type="entry name" value="ABC_transporter-like_ATP-bd"/>
</dbReference>
<dbReference type="GO" id="GO:0005524">
    <property type="term" value="F:ATP binding"/>
    <property type="evidence" value="ECO:0007669"/>
    <property type="project" value="UniProtKB-KW"/>
</dbReference>
<dbReference type="AlphaFoldDB" id="A0A0D0IQ81"/>
<evidence type="ECO:0000256" key="4">
    <source>
        <dbReference type="ARBA" id="ARBA00022840"/>
    </source>
</evidence>
<dbReference type="GO" id="GO:0055085">
    <property type="term" value="P:transmembrane transport"/>
    <property type="evidence" value="ECO:0007669"/>
    <property type="project" value="UniProtKB-ARBA"/>
</dbReference>
<dbReference type="GO" id="GO:0016887">
    <property type="term" value="F:ATP hydrolysis activity"/>
    <property type="evidence" value="ECO:0007669"/>
    <property type="project" value="InterPro"/>
</dbReference>
<dbReference type="InterPro" id="IPR050319">
    <property type="entry name" value="ABC_transp_ATP-bind"/>
</dbReference>
<evidence type="ECO:0000256" key="2">
    <source>
        <dbReference type="ARBA" id="ARBA00022448"/>
    </source>
</evidence>
<dbReference type="PANTHER" id="PTHR43776:SF7">
    <property type="entry name" value="D,D-DIPEPTIDE TRANSPORT ATP-BINDING PROTEIN DDPF-RELATED"/>
    <property type="match status" value="1"/>
</dbReference>
<comment type="similarity">
    <text evidence="1">Belongs to the ABC transporter superfamily.</text>
</comment>
<dbReference type="PANTHER" id="PTHR43776">
    <property type="entry name" value="TRANSPORT ATP-BINDING PROTEIN"/>
    <property type="match status" value="1"/>
</dbReference>
<keyword evidence="3" id="KW-0547">Nucleotide-binding</keyword>